<dbReference type="FunCoup" id="A0A066VPN7">
    <property type="interactions" value="658"/>
</dbReference>
<dbReference type="EMBL" id="JMSN01000061">
    <property type="protein sequence ID" value="KDN43411.1"/>
    <property type="molecule type" value="Genomic_DNA"/>
</dbReference>
<keyword evidence="14" id="KW-1185">Reference proteome</keyword>
<dbReference type="AlphaFoldDB" id="A0A066VPN7"/>
<protein>
    <submittedName>
        <fullName evidence="13">Pre-mRNA-splicing factor CLF1</fullName>
    </submittedName>
</protein>
<dbReference type="Proteomes" id="UP000027361">
    <property type="component" value="Unassembled WGS sequence"/>
</dbReference>
<keyword evidence="10" id="KW-0802">TPR repeat</keyword>
<evidence type="ECO:0000256" key="10">
    <source>
        <dbReference type="PROSITE-ProRule" id="PRU00339"/>
    </source>
</evidence>
<evidence type="ECO:0000256" key="3">
    <source>
        <dbReference type="ARBA" id="ARBA00011524"/>
    </source>
</evidence>
<comment type="subunit">
    <text evidence="3">Associated with the spliceosome.</text>
</comment>
<dbReference type="PANTHER" id="PTHR11246:SF3">
    <property type="entry name" value="CROOKED NECK-LIKE PROTEIN 1"/>
    <property type="match status" value="1"/>
</dbReference>
<dbReference type="GO" id="GO:0000245">
    <property type="term" value="P:spliceosomal complex assembly"/>
    <property type="evidence" value="ECO:0007669"/>
    <property type="project" value="TreeGrafter"/>
</dbReference>
<feature type="repeat" description="TPR" evidence="10">
    <location>
        <begin position="460"/>
        <end position="493"/>
    </location>
</feature>
<dbReference type="STRING" id="1037660.A0A066VPN7"/>
<organism evidence="13 14">
    <name type="scientific">Tilletiaria anomala (strain ATCC 24038 / CBS 436.72 / UBC 951)</name>
    <dbReference type="NCBI Taxonomy" id="1037660"/>
    <lineage>
        <taxon>Eukaryota</taxon>
        <taxon>Fungi</taxon>
        <taxon>Dikarya</taxon>
        <taxon>Basidiomycota</taxon>
        <taxon>Ustilaginomycotina</taxon>
        <taxon>Exobasidiomycetes</taxon>
        <taxon>Georgefischeriales</taxon>
        <taxon>Tilletiariaceae</taxon>
        <taxon>Tilletiaria</taxon>
    </lineage>
</organism>
<dbReference type="OMA" id="HIKVWIS"/>
<reference evidence="13 14" key="1">
    <citation type="submission" date="2014-05" db="EMBL/GenBank/DDBJ databases">
        <title>Draft genome sequence of a rare smut relative, Tilletiaria anomala UBC 951.</title>
        <authorList>
            <consortium name="DOE Joint Genome Institute"/>
            <person name="Toome M."/>
            <person name="Kuo A."/>
            <person name="Henrissat B."/>
            <person name="Lipzen A."/>
            <person name="Tritt A."/>
            <person name="Yoshinaga Y."/>
            <person name="Zane M."/>
            <person name="Barry K."/>
            <person name="Grigoriev I.V."/>
            <person name="Spatafora J.W."/>
            <person name="Aimea M.C."/>
        </authorList>
    </citation>
    <scope>NUCLEOTIDE SEQUENCE [LARGE SCALE GENOMIC DNA]</scope>
    <source>
        <strain evidence="13 14">UBC 951</strain>
    </source>
</reference>
<evidence type="ECO:0000313" key="13">
    <source>
        <dbReference type="EMBL" id="KDN43411.1"/>
    </source>
</evidence>
<comment type="function">
    <text evidence="9">Involved in pre-mRNA splicing and cell cycle progression. Required for the spliceosome assembly and initiation of the DNA replication.</text>
</comment>
<dbReference type="SMART" id="SM00386">
    <property type="entry name" value="HAT"/>
    <property type="match status" value="13"/>
</dbReference>
<gene>
    <name evidence="13" type="ORF">K437DRAFT_248430</name>
</gene>
<keyword evidence="6" id="KW-0677">Repeat</keyword>
<dbReference type="RefSeq" id="XP_013242364.1">
    <property type="nucleotide sequence ID" value="XM_013386910.1"/>
</dbReference>
<keyword evidence="5" id="KW-0747">Spliceosome</keyword>
<keyword evidence="8" id="KW-0539">Nucleus</keyword>
<dbReference type="Gene3D" id="1.25.40.10">
    <property type="entry name" value="Tetratricopeptide repeat domain"/>
    <property type="match status" value="3"/>
</dbReference>
<dbReference type="InterPro" id="IPR045075">
    <property type="entry name" value="Syf1-like"/>
</dbReference>
<comment type="subcellular location">
    <subcellularLocation>
        <location evidence="1">Nucleus</location>
    </subcellularLocation>
</comment>
<dbReference type="Pfam" id="PF23233">
    <property type="entry name" value="HAT_Syf1_CNRKL1_N"/>
    <property type="match status" value="1"/>
</dbReference>
<dbReference type="PROSITE" id="PS50005">
    <property type="entry name" value="TPR"/>
    <property type="match status" value="2"/>
</dbReference>
<proteinExistence type="inferred from homology"/>
<feature type="compositionally biased region" description="Low complexity" evidence="11">
    <location>
        <begin position="725"/>
        <end position="739"/>
    </location>
</feature>
<feature type="region of interest" description="Disordered" evidence="11">
    <location>
        <begin position="723"/>
        <end position="755"/>
    </location>
</feature>
<dbReference type="HOGENOM" id="CLU_011554_1_0_1"/>
<sequence>MQANRAPRIKNRAPAPIQITAEQLLREAQERQEAPFQAAKARVEDYEELEEYRGRKRSEFESRIRTTRTNATAWIKYAQWEASQGEMLRARSVFERALDVDPYSIPIWTRYIETELKNRNVNHARNLLDRAVSILPRMNQMWYKYVHLEELLGNVQGVRQIFERWMVWEPDEKAWSAFVAFELRYGEKELASKVWERAVTCHPDPREWIKWAKFEEEERQDLDKAREVFTMALDFFGEDEDKLEKAQTVYTAFAKMEARAKEYERARAIYKYALERLPRSKSQGIYSSYTRFEKQFGDRQGVEDTVLGKRRIQYEEELSAEGGGSNYDTWFDYVKLEEEAFRWLLQSGLSLKASEVLKARNRVRELYERAVGNVPPSCEEKRHWRRYIFLWLNYALFEEVDAKDTERAREVYKAAIALVPHKAFTFAKLWLQYAHFEIRQLDLGAARKILGAAIGMCPKERLFRGYVDLELSLKEFDRARKIYEKALEWDPSNSRTWVRFAELEKNLFDDDRARGIFRLAIEQQGGMDMPEVVWKAYIDYEFEMREWNNVNRLYESLVERSGHVKVWISYALAQIGSAIAEEEDEDAPDEDEDEAEQAQERRPPKEHSEEALEARRQRREERKEQTRRIFDRAYKDLKMRGLKEERVVLLEAWKSFEAQHGADADGLNAKLKEVEARMPRVVKKRREAMGGEGMEEYYDMLFPDDEDGKGKPSFKLLQMAHAWRAQQQAQAQEQAQAQAEEPEQAQEREEVEGEA</sequence>
<evidence type="ECO:0000256" key="5">
    <source>
        <dbReference type="ARBA" id="ARBA00022728"/>
    </source>
</evidence>
<evidence type="ECO:0000256" key="9">
    <source>
        <dbReference type="ARBA" id="ARBA00037040"/>
    </source>
</evidence>
<dbReference type="GO" id="GO:0071014">
    <property type="term" value="C:post-mRNA release spliceosomal complex"/>
    <property type="evidence" value="ECO:0007669"/>
    <property type="project" value="TreeGrafter"/>
</dbReference>
<accession>A0A066VPN7</accession>
<keyword evidence="4" id="KW-0507">mRNA processing</keyword>
<feature type="repeat" description="TPR" evidence="10">
    <location>
        <begin position="71"/>
        <end position="104"/>
    </location>
</feature>
<dbReference type="Pfam" id="PF23240">
    <property type="entry name" value="HAT_PRP39_N"/>
    <property type="match status" value="1"/>
</dbReference>
<dbReference type="InterPro" id="IPR011990">
    <property type="entry name" value="TPR-like_helical_dom_sf"/>
</dbReference>
<evidence type="ECO:0000256" key="1">
    <source>
        <dbReference type="ARBA" id="ARBA00004123"/>
    </source>
</evidence>
<dbReference type="PANTHER" id="PTHR11246">
    <property type="entry name" value="PRE-MRNA SPLICING FACTOR"/>
    <property type="match status" value="1"/>
</dbReference>
<dbReference type="InParanoid" id="A0A066VPN7"/>
<dbReference type="InterPro" id="IPR019734">
    <property type="entry name" value="TPR_rpt"/>
</dbReference>
<dbReference type="InterPro" id="IPR003107">
    <property type="entry name" value="HAT"/>
</dbReference>
<keyword evidence="7" id="KW-0508">mRNA splicing</keyword>
<evidence type="ECO:0000256" key="7">
    <source>
        <dbReference type="ARBA" id="ARBA00023187"/>
    </source>
</evidence>
<evidence type="ECO:0000256" key="4">
    <source>
        <dbReference type="ARBA" id="ARBA00022664"/>
    </source>
</evidence>
<feature type="compositionally biased region" description="Basic and acidic residues" evidence="11">
    <location>
        <begin position="598"/>
        <end position="625"/>
    </location>
</feature>
<feature type="compositionally biased region" description="Acidic residues" evidence="11">
    <location>
        <begin position="580"/>
        <end position="597"/>
    </location>
</feature>
<evidence type="ECO:0000259" key="12">
    <source>
        <dbReference type="Pfam" id="PF23233"/>
    </source>
</evidence>
<dbReference type="FunFam" id="1.25.40.10:FF:000048">
    <property type="entry name" value="Cell cycle control protein"/>
    <property type="match status" value="1"/>
</dbReference>
<feature type="region of interest" description="Disordered" evidence="11">
    <location>
        <begin position="580"/>
        <end position="625"/>
    </location>
</feature>
<dbReference type="GeneID" id="25263296"/>
<evidence type="ECO:0000256" key="2">
    <source>
        <dbReference type="ARBA" id="ARBA00008644"/>
    </source>
</evidence>
<dbReference type="GO" id="GO:0000974">
    <property type="term" value="C:Prp19 complex"/>
    <property type="evidence" value="ECO:0007669"/>
    <property type="project" value="TreeGrafter"/>
</dbReference>
<evidence type="ECO:0000313" key="14">
    <source>
        <dbReference type="Proteomes" id="UP000027361"/>
    </source>
</evidence>
<comment type="similarity">
    <text evidence="2">Belongs to the crooked-neck family.</text>
</comment>
<dbReference type="SUPFAM" id="SSF48452">
    <property type="entry name" value="TPR-like"/>
    <property type="match status" value="3"/>
</dbReference>
<comment type="caution">
    <text evidence="13">The sequence shown here is derived from an EMBL/GenBank/DDBJ whole genome shotgun (WGS) entry which is preliminary data.</text>
</comment>
<evidence type="ECO:0000256" key="6">
    <source>
        <dbReference type="ARBA" id="ARBA00022737"/>
    </source>
</evidence>
<dbReference type="OrthoDB" id="541719at2759"/>
<name>A0A066VPN7_TILAU</name>
<dbReference type="GO" id="GO:0071007">
    <property type="term" value="C:U2-type catalytic step 2 spliceosome"/>
    <property type="evidence" value="ECO:0007669"/>
    <property type="project" value="TreeGrafter"/>
</dbReference>
<feature type="compositionally biased region" description="Acidic residues" evidence="11">
    <location>
        <begin position="740"/>
        <end position="755"/>
    </location>
</feature>
<evidence type="ECO:0000256" key="11">
    <source>
        <dbReference type="SAM" id="MobiDB-lite"/>
    </source>
</evidence>
<dbReference type="InterPro" id="IPR055433">
    <property type="entry name" value="HAT_Syf1-like_N"/>
</dbReference>
<dbReference type="GO" id="GO:0071011">
    <property type="term" value="C:precatalytic spliceosome"/>
    <property type="evidence" value="ECO:0007669"/>
    <property type="project" value="TreeGrafter"/>
</dbReference>
<feature type="domain" description="Pre-mRNA-splicing factor Syf1-like N-terminal HAT-repeats" evidence="12">
    <location>
        <begin position="58"/>
        <end position="204"/>
    </location>
</feature>
<evidence type="ECO:0000256" key="8">
    <source>
        <dbReference type="ARBA" id="ARBA00023242"/>
    </source>
</evidence>